<gene>
    <name evidence="1" type="ORF">E5357_08720</name>
</gene>
<proteinExistence type="predicted"/>
<keyword evidence="2" id="KW-1185">Reference proteome</keyword>
<protein>
    <submittedName>
        <fullName evidence="1">DNA alkylation repair protein</fullName>
    </submittedName>
</protein>
<name>A0AC61QZF0_9FIRM</name>
<reference evidence="1" key="1">
    <citation type="submission" date="2019-04" db="EMBL/GenBank/DDBJ databases">
        <title>Microbes associate with the intestines of laboratory mice.</title>
        <authorList>
            <person name="Navarre W."/>
            <person name="Wong E."/>
            <person name="Huang K."/>
            <person name="Tropini C."/>
            <person name="Ng K."/>
            <person name="Yu B."/>
        </authorList>
    </citation>
    <scope>NUCLEOTIDE SEQUENCE</scope>
    <source>
        <strain evidence="1">NM72_1-8</strain>
    </source>
</reference>
<evidence type="ECO:0000313" key="2">
    <source>
        <dbReference type="Proteomes" id="UP000307720"/>
    </source>
</evidence>
<evidence type="ECO:0000313" key="1">
    <source>
        <dbReference type="EMBL" id="TGX98492.1"/>
    </source>
</evidence>
<dbReference type="EMBL" id="SRZB01000017">
    <property type="protein sequence ID" value="TGX98492.1"/>
    <property type="molecule type" value="Genomic_DNA"/>
</dbReference>
<dbReference type="Proteomes" id="UP000307720">
    <property type="component" value="Unassembled WGS sequence"/>
</dbReference>
<organism evidence="1 2">
    <name type="scientific">Hominisplanchenecus murintestinalis</name>
    <dbReference type="NCBI Taxonomy" id="2941517"/>
    <lineage>
        <taxon>Bacteria</taxon>
        <taxon>Bacillati</taxon>
        <taxon>Bacillota</taxon>
        <taxon>Clostridia</taxon>
        <taxon>Lachnospirales</taxon>
        <taxon>Lachnospiraceae</taxon>
        <taxon>Hominisplanchenecus</taxon>
    </lineage>
</organism>
<comment type="caution">
    <text evidence="1">The sequence shown here is derived from an EMBL/GenBank/DDBJ whole genome shotgun (WGS) entry which is preliminary data.</text>
</comment>
<sequence>MKIDVREELLCLAEPEYQKFNSRLIPNINPETMLGVRLPALRKLARELSKEDWRTYLETAQNKYYEEAMLQGMVIGCAKMEFEERISYIRWFLPKIDNWAVCDSFCSSLKAMSRYTEEMWPFIQECLAGNSAYVIRFGAVMLLDYYMDEAWINEALKLLDGVRHDDYYVKMAVAWTISIYYVRFPKQVMPYLLENSLDDFTYNKALQKITESRRIGKEEKKRIRQMKRKV</sequence>
<accession>A0AC61QZF0</accession>